<dbReference type="PANTHER" id="PTHR12110">
    <property type="entry name" value="HYDROXYPYRUVATE ISOMERASE"/>
    <property type="match status" value="1"/>
</dbReference>
<dbReference type="InterPro" id="IPR013022">
    <property type="entry name" value="Xyl_isomerase-like_TIM-brl"/>
</dbReference>
<dbReference type="InterPro" id="IPR050312">
    <property type="entry name" value="IolE/XylAMocC-like"/>
</dbReference>
<dbReference type="Proteomes" id="UP000009222">
    <property type="component" value="Chromosome"/>
</dbReference>
<dbReference type="STRING" id="545695.TREAZ_1660"/>
<keyword evidence="3" id="KW-1185">Reference proteome</keyword>
<dbReference type="Gene3D" id="3.20.20.150">
    <property type="entry name" value="Divalent-metal-dependent TIM barrel enzymes"/>
    <property type="match status" value="1"/>
</dbReference>
<dbReference type="HOGENOM" id="CLU_059523_2_0_12"/>
<dbReference type="InParanoid" id="F5YD97"/>
<feature type="domain" description="Xylose isomerase-like TIM barrel" evidence="1">
    <location>
        <begin position="25"/>
        <end position="268"/>
    </location>
</feature>
<reference evidence="3" key="1">
    <citation type="submission" date="2009-12" db="EMBL/GenBank/DDBJ databases">
        <title>Complete sequence of Treponema azotonutricium strain ZAS-9.</title>
        <authorList>
            <person name="Tetu S.G."/>
            <person name="Matson E."/>
            <person name="Ren Q."/>
            <person name="Seshadri R."/>
            <person name="Elbourne L."/>
            <person name="Hassan K.A."/>
            <person name="Durkin A."/>
            <person name="Radune D."/>
            <person name="Mohamoud Y."/>
            <person name="Shay R."/>
            <person name="Jin S."/>
            <person name="Zhang X."/>
            <person name="Lucey K."/>
            <person name="Ballor N.R."/>
            <person name="Ottesen E."/>
            <person name="Rosenthal R."/>
            <person name="Allen A."/>
            <person name="Leadbetter J.R."/>
            <person name="Paulsen I.T."/>
        </authorList>
    </citation>
    <scope>NUCLEOTIDE SEQUENCE [LARGE SCALE GENOMIC DNA]</scope>
    <source>
        <strain evidence="3">ATCC BAA-888 / DSM 13862 / ZAS-9</strain>
    </source>
</reference>
<dbReference type="EMBL" id="CP001841">
    <property type="protein sequence ID" value="AEF83463.1"/>
    <property type="molecule type" value="Genomic_DNA"/>
</dbReference>
<organism evidence="2 3">
    <name type="scientific">Leadbettera azotonutricia (strain ATCC BAA-888 / DSM 13862 / ZAS-9)</name>
    <name type="common">Treponema azotonutricium</name>
    <dbReference type="NCBI Taxonomy" id="545695"/>
    <lineage>
        <taxon>Bacteria</taxon>
        <taxon>Pseudomonadati</taxon>
        <taxon>Spirochaetota</taxon>
        <taxon>Spirochaetia</taxon>
        <taxon>Spirochaetales</taxon>
        <taxon>Breznakiellaceae</taxon>
        <taxon>Leadbettera</taxon>
    </lineage>
</organism>
<accession>F5YD97</accession>
<proteinExistence type="predicted"/>
<dbReference type="KEGG" id="taz:TREAZ_1660"/>
<reference evidence="2 3" key="2">
    <citation type="journal article" date="2011" name="ISME J.">
        <title>RNA-seq reveals cooperative metabolic interactions between two termite-gut spirochete species in co-culture.</title>
        <authorList>
            <person name="Rosenthal A.Z."/>
            <person name="Matson E.G."/>
            <person name="Eldar A."/>
            <person name="Leadbetter J.R."/>
        </authorList>
    </citation>
    <scope>NUCLEOTIDE SEQUENCE [LARGE SCALE GENOMIC DNA]</scope>
    <source>
        <strain evidence="3">ATCC BAA-888 / DSM 13862 / ZAS-9</strain>
    </source>
</reference>
<evidence type="ECO:0000313" key="2">
    <source>
        <dbReference type="EMBL" id="AEF83463.1"/>
    </source>
</evidence>
<name>F5YD97_LEAAZ</name>
<evidence type="ECO:0000259" key="1">
    <source>
        <dbReference type="Pfam" id="PF01261"/>
    </source>
</evidence>
<sequence>MPAKLAYAQWPWGVETKEQFVASCKELSSLGYKYFESVKNFINTFQNDRQGFKSIIDEYDLRPISFYFHFSGDNAEDLKELKSKIDFVSYFGIKTICVQGVYKAGKTEKSDDATLKSVLSLVNEYGRICKDHGILPSVHPHANTAIMFEDEVDFIMQNTDPALVGFAPDTAHLKVGKCDPVAICERYKDRISFTHIKDVKGTLTSTGMQEGVEVYSDFLELGTGDVDLDGVFKVLKSVNYGGYLCVELDKAPASNIESARKNLDYMKKHWGADI</sequence>
<dbReference type="Pfam" id="PF01261">
    <property type="entry name" value="AP_endonuc_2"/>
    <property type="match status" value="1"/>
</dbReference>
<dbReference type="InterPro" id="IPR036237">
    <property type="entry name" value="Xyl_isomerase-like_sf"/>
</dbReference>
<gene>
    <name evidence="2" type="ordered locus">TREAZ_1660</name>
</gene>
<protein>
    <submittedName>
        <fullName evidence="2">Putative IolE protein</fullName>
    </submittedName>
</protein>
<dbReference type="eggNOG" id="COG1082">
    <property type="taxonomic scope" value="Bacteria"/>
</dbReference>
<dbReference type="AlphaFoldDB" id="F5YD97"/>
<dbReference type="RefSeq" id="WP_015710362.1">
    <property type="nucleotide sequence ID" value="NC_015577.1"/>
</dbReference>
<dbReference type="SUPFAM" id="SSF51658">
    <property type="entry name" value="Xylose isomerase-like"/>
    <property type="match status" value="1"/>
</dbReference>
<dbReference type="PANTHER" id="PTHR12110:SF41">
    <property type="entry name" value="INOSOSE DEHYDRATASE"/>
    <property type="match status" value="1"/>
</dbReference>
<evidence type="ECO:0000313" key="3">
    <source>
        <dbReference type="Proteomes" id="UP000009222"/>
    </source>
</evidence>
<dbReference type="OrthoDB" id="9782669at2"/>